<evidence type="ECO:0000313" key="1">
    <source>
        <dbReference type="EMBL" id="MCL1104509.1"/>
    </source>
</evidence>
<accession>A0A9X1Z448</accession>
<keyword evidence="2" id="KW-1185">Reference proteome</keyword>
<dbReference type="RefSeq" id="WP_188924297.1">
    <property type="nucleotide sequence ID" value="NZ_BMQI01000008.1"/>
</dbReference>
<dbReference type="AlphaFoldDB" id="A0A9X1Z448"/>
<dbReference type="Proteomes" id="UP001139408">
    <property type="component" value="Unassembled WGS sequence"/>
</dbReference>
<sequence length="103" mass="11772">MLFWIILFIVIFLAINAVSKNKAKAELQRAKSAIQKCRVCPECAEDIKVEAKKCRYCGVSLMPVTEDEQAQIDKAYSLKISKLENMNTTQPLNKKYQNSDGWK</sequence>
<comment type="caution">
    <text evidence="1">The sequence shown here is derived from an EMBL/GenBank/DDBJ whole genome shotgun (WGS) entry which is preliminary data.</text>
</comment>
<evidence type="ECO:0000313" key="2">
    <source>
        <dbReference type="Proteomes" id="UP001139408"/>
    </source>
</evidence>
<protein>
    <submittedName>
        <fullName evidence="1">Zinc ribbon domain-containing protein</fullName>
    </submittedName>
</protein>
<organism evidence="1 2">
    <name type="scientific">Shewanella algicola</name>
    <dbReference type="NCBI Taxonomy" id="640633"/>
    <lineage>
        <taxon>Bacteria</taxon>
        <taxon>Pseudomonadati</taxon>
        <taxon>Pseudomonadota</taxon>
        <taxon>Gammaproteobacteria</taxon>
        <taxon>Alteromonadales</taxon>
        <taxon>Shewanellaceae</taxon>
        <taxon>Shewanella</taxon>
    </lineage>
</organism>
<gene>
    <name evidence="1" type="ORF">L2749_04440</name>
</gene>
<name>A0A9X1Z448_9GAMM</name>
<dbReference type="EMBL" id="JAKILJ010000007">
    <property type="protein sequence ID" value="MCL1104509.1"/>
    <property type="molecule type" value="Genomic_DNA"/>
</dbReference>
<reference evidence="1" key="1">
    <citation type="submission" date="2022-01" db="EMBL/GenBank/DDBJ databases">
        <title>Whole genome-based taxonomy of the Shewanellaceae.</title>
        <authorList>
            <person name="Martin-Rodriguez A.J."/>
        </authorList>
    </citation>
    <scope>NUCLEOTIDE SEQUENCE</scope>
    <source>
        <strain evidence="1">DSM 23803</strain>
    </source>
</reference>
<proteinExistence type="predicted"/>